<evidence type="ECO:0000313" key="1">
    <source>
        <dbReference type="EMBL" id="TDB67084.1"/>
    </source>
</evidence>
<protein>
    <submittedName>
        <fullName evidence="1">Uncharacterized protein</fullName>
    </submittedName>
</protein>
<keyword evidence="2" id="KW-1185">Reference proteome</keyword>
<comment type="caution">
    <text evidence="1">The sequence shown here is derived from an EMBL/GenBank/DDBJ whole genome shotgun (WGS) entry which is preliminary data.</text>
</comment>
<evidence type="ECO:0000313" key="2">
    <source>
        <dbReference type="Proteomes" id="UP000295706"/>
    </source>
</evidence>
<dbReference type="Proteomes" id="UP000295706">
    <property type="component" value="Unassembled WGS sequence"/>
</dbReference>
<dbReference type="RefSeq" id="WP_132116373.1">
    <property type="nucleotide sequence ID" value="NZ_SMJU01000004.1"/>
</dbReference>
<dbReference type="AlphaFoldDB" id="A0A4R4KGC2"/>
<accession>A0A4R4KGC2</accession>
<gene>
    <name evidence="1" type="ORF">EZE20_08195</name>
</gene>
<proteinExistence type="predicted"/>
<name>A0A4R4KGC2_9BACT</name>
<organism evidence="1 2">
    <name type="scientific">Arundinibacter roseus</name>
    <dbReference type="NCBI Taxonomy" id="2070510"/>
    <lineage>
        <taxon>Bacteria</taxon>
        <taxon>Pseudomonadati</taxon>
        <taxon>Bacteroidota</taxon>
        <taxon>Cytophagia</taxon>
        <taxon>Cytophagales</taxon>
        <taxon>Spirosomataceae</taxon>
        <taxon>Arundinibacter</taxon>
    </lineage>
</organism>
<sequence length="108" mass="12745">MLSTGIIKKKKEGFEKWLVLINPGSHHKSVLILRGHYPQYIFEIVAPTSDPDHYKVDFKGDIYFIKVRRDFDKKGEPPVSYMRELLQWYHKTRLTPRLSDINKPNSTT</sequence>
<reference evidence="1 2" key="1">
    <citation type="submission" date="2019-02" db="EMBL/GenBank/DDBJ databases">
        <title>Arundinibacter roseus gen. nov., sp. nov., a new member of the family Cytophagaceae.</title>
        <authorList>
            <person name="Szuroczki S."/>
            <person name="Khayer B."/>
            <person name="Sproer C."/>
            <person name="Toumi M."/>
            <person name="Szabo A."/>
            <person name="Felfoldi T."/>
            <person name="Schumann P."/>
            <person name="Toth E."/>
        </authorList>
    </citation>
    <scope>NUCLEOTIDE SEQUENCE [LARGE SCALE GENOMIC DNA]</scope>
    <source>
        <strain evidence="1 2">DMA-k-7a</strain>
    </source>
</reference>
<dbReference type="EMBL" id="SMJU01000004">
    <property type="protein sequence ID" value="TDB67084.1"/>
    <property type="molecule type" value="Genomic_DNA"/>
</dbReference>